<dbReference type="RefSeq" id="WP_259414834.1">
    <property type="nucleotide sequence ID" value="NZ_JANWGH010000002.1"/>
</dbReference>
<feature type="domain" description="Glycosyltransferase 2-like" evidence="1">
    <location>
        <begin position="10"/>
        <end position="151"/>
    </location>
</feature>
<keyword evidence="3" id="KW-1185">Reference proteome</keyword>
<dbReference type="PANTHER" id="PTHR22916">
    <property type="entry name" value="GLYCOSYLTRANSFERASE"/>
    <property type="match status" value="1"/>
</dbReference>
<reference evidence="2 3" key="1">
    <citation type="submission" date="2022-08" db="EMBL/GenBank/DDBJ databases">
        <title>Algoriphagus sp. CAU 1643 isolated from mud.</title>
        <authorList>
            <person name="Kim W."/>
        </authorList>
    </citation>
    <scope>NUCLEOTIDE SEQUENCE [LARGE SCALE GENOMIC DNA]</scope>
    <source>
        <strain evidence="2 3">CAU 1643</strain>
    </source>
</reference>
<name>A0ABT2G7J8_9BACT</name>
<sequence length="281" mass="32677">MNYPKVVGFVPTYNSEKFLEKTLLALAAIEYPNFKIIIGDDCSTDKTVEIAQAFSSKDSRFEVLTNDKNLGWLKNSEKLWKLSAESSDFCFTNPHDDHPYPNYISKQIEALLQNPEAVVCCPQMKNSYWDGKITYSKISNFGHSEKLEERISEILQRKTMFWWAAYHGLQRSSTVKKILPMRETPLVHKEFTKDLIWLMKMAFYGPFVTIEDCLLEKNYYENSVSHKWKHSPIKRLGLWAGIFHEITTADLPSQTKSTLTKIVFKELIGKGKRRLNFQLNK</sequence>
<dbReference type="PANTHER" id="PTHR22916:SF3">
    <property type="entry name" value="UDP-GLCNAC:BETAGAL BETA-1,3-N-ACETYLGLUCOSAMINYLTRANSFERASE-LIKE PROTEIN 1"/>
    <property type="match status" value="1"/>
</dbReference>
<evidence type="ECO:0000313" key="2">
    <source>
        <dbReference type="EMBL" id="MCS5491174.1"/>
    </source>
</evidence>
<comment type="caution">
    <text evidence="2">The sequence shown here is derived from an EMBL/GenBank/DDBJ whole genome shotgun (WGS) entry which is preliminary data.</text>
</comment>
<dbReference type="InterPro" id="IPR029044">
    <property type="entry name" value="Nucleotide-diphossugar_trans"/>
</dbReference>
<dbReference type="CDD" id="cd00761">
    <property type="entry name" value="Glyco_tranf_GTA_type"/>
    <property type="match status" value="1"/>
</dbReference>
<dbReference type="SUPFAM" id="SSF53448">
    <property type="entry name" value="Nucleotide-diphospho-sugar transferases"/>
    <property type="match status" value="1"/>
</dbReference>
<gene>
    <name evidence="2" type="ORF">NY014_12075</name>
</gene>
<organism evidence="2 3">
    <name type="scientific">Algoriphagus limi</name>
    <dbReference type="NCBI Taxonomy" id="2975273"/>
    <lineage>
        <taxon>Bacteria</taxon>
        <taxon>Pseudomonadati</taxon>
        <taxon>Bacteroidota</taxon>
        <taxon>Cytophagia</taxon>
        <taxon>Cytophagales</taxon>
        <taxon>Cyclobacteriaceae</taxon>
        <taxon>Algoriphagus</taxon>
    </lineage>
</organism>
<dbReference type="Pfam" id="PF00535">
    <property type="entry name" value="Glycos_transf_2"/>
    <property type="match status" value="1"/>
</dbReference>
<evidence type="ECO:0000313" key="3">
    <source>
        <dbReference type="Proteomes" id="UP001206788"/>
    </source>
</evidence>
<protein>
    <submittedName>
        <fullName evidence="2">Glycosyltransferase</fullName>
    </submittedName>
</protein>
<dbReference type="EMBL" id="JANWGH010000002">
    <property type="protein sequence ID" value="MCS5491174.1"/>
    <property type="molecule type" value="Genomic_DNA"/>
</dbReference>
<accession>A0ABT2G7J8</accession>
<dbReference type="Gene3D" id="3.90.550.10">
    <property type="entry name" value="Spore Coat Polysaccharide Biosynthesis Protein SpsA, Chain A"/>
    <property type="match status" value="1"/>
</dbReference>
<proteinExistence type="predicted"/>
<evidence type="ECO:0000259" key="1">
    <source>
        <dbReference type="Pfam" id="PF00535"/>
    </source>
</evidence>
<dbReference type="InterPro" id="IPR001173">
    <property type="entry name" value="Glyco_trans_2-like"/>
</dbReference>
<dbReference type="Proteomes" id="UP001206788">
    <property type="component" value="Unassembled WGS sequence"/>
</dbReference>